<dbReference type="RefSeq" id="WP_120111281.1">
    <property type="nucleotide sequence ID" value="NZ_QXQB01000003.1"/>
</dbReference>
<feature type="transmembrane region" description="Helical" evidence="1">
    <location>
        <begin position="112"/>
        <end position="132"/>
    </location>
</feature>
<dbReference type="AlphaFoldDB" id="A0A3A6PK81"/>
<keyword evidence="1" id="KW-0812">Transmembrane</keyword>
<organism evidence="2 3">
    <name type="scientific">Paenibacillus pinisoli</name>
    <dbReference type="NCBI Taxonomy" id="1276110"/>
    <lineage>
        <taxon>Bacteria</taxon>
        <taxon>Bacillati</taxon>
        <taxon>Bacillota</taxon>
        <taxon>Bacilli</taxon>
        <taxon>Bacillales</taxon>
        <taxon>Paenibacillaceae</taxon>
        <taxon>Paenibacillus</taxon>
    </lineage>
</organism>
<dbReference type="EMBL" id="QXQB01000003">
    <property type="protein sequence ID" value="RJX38729.1"/>
    <property type="molecule type" value="Genomic_DNA"/>
</dbReference>
<dbReference type="Pfam" id="PF04018">
    <property type="entry name" value="VCA0040-like"/>
    <property type="match status" value="1"/>
</dbReference>
<keyword evidence="3" id="KW-1185">Reference proteome</keyword>
<dbReference type="Proteomes" id="UP000267798">
    <property type="component" value="Unassembled WGS sequence"/>
</dbReference>
<accession>A0A3A6PK81</accession>
<protein>
    <submittedName>
        <fullName evidence="2">DUF368 domain-containing protein</fullName>
    </submittedName>
</protein>
<feature type="transmembrane region" description="Helical" evidence="1">
    <location>
        <begin position="192"/>
        <end position="211"/>
    </location>
</feature>
<proteinExistence type="predicted"/>
<dbReference type="OrthoDB" id="9793746at2"/>
<feature type="transmembrane region" description="Helical" evidence="1">
    <location>
        <begin position="247"/>
        <end position="267"/>
    </location>
</feature>
<evidence type="ECO:0000256" key="1">
    <source>
        <dbReference type="SAM" id="Phobius"/>
    </source>
</evidence>
<dbReference type="PANTHER" id="PTHR37308">
    <property type="entry name" value="INTEGRAL MEMBRANE PROTEIN"/>
    <property type="match status" value="1"/>
</dbReference>
<keyword evidence="1" id="KW-1133">Transmembrane helix</keyword>
<name>A0A3A6PK81_9BACL</name>
<gene>
    <name evidence="2" type="ORF">D3P09_14405</name>
</gene>
<feature type="transmembrane region" description="Helical" evidence="1">
    <location>
        <begin position="6"/>
        <end position="33"/>
    </location>
</feature>
<feature type="transmembrane region" description="Helical" evidence="1">
    <location>
        <begin position="223"/>
        <end position="241"/>
    </location>
</feature>
<dbReference type="PANTHER" id="PTHR37308:SF1">
    <property type="entry name" value="POLYPRENYL-PHOSPHATE TRANSPORTER"/>
    <property type="match status" value="1"/>
</dbReference>
<evidence type="ECO:0000313" key="3">
    <source>
        <dbReference type="Proteomes" id="UP000267798"/>
    </source>
</evidence>
<sequence length="271" mass="29266">MEWRNLYRGMLMGITDLIPGISGGTIAVMLGIYERLLAAISGFFSKNWKRQIGFLIPLAVGMGSALLIFSRLIKYLLEHHYEPTQFFFIGLVIGVLPLLLRQSQARKNFRPGHVILLVLSGLLVASLAFFNADKSGLPIDDRSALTLLGLFFSGWLASMAMLLPGISGSFVLLIIGVYPTAINALSSLDFLLIAVIGAGVMIGFVVSSKAIRALLTHHANLTYALMIGMIMGSVAVMYPGFAGETSTILLSVLTFVLGIAVTLLFSLRKKA</sequence>
<dbReference type="InterPro" id="IPR007163">
    <property type="entry name" value="VCA0040-like"/>
</dbReference>
<feature type="transmembrane region" description="Helical" evidence="1">
    <location>
        <begin position="54"/>
        <end position="77"/>
    </location>
</feature>
<evidence type="ECO:0000313" key="2">
    <source>
        <dbReference type="EMBL" id="RJX38729.1"/>
    </source>
</evidence>
<keyword evidence="1" id="KW-0472">Membrane</keyword>
<feature type="transmembrane region" description="Helical" evidence="1">
    <location>
        <begin position="83"/>
        <end position="100"/>
    </location>
</feature>
<reference evidence="2 3" key="1">
    <citation type="submission" date="2018-09" db="EMBL/GenBank/DDBJ databases">
        <title>Paenibacillus aracenensis nov. sp. isolated from a cave in southern Spain.</title>
        <authorList>
            <person name="Jurado V."/>
            <person name="Gutierrez-Patricio S."/>
            <person name="Gonzalez-Pimentel J.L."/>
            <person name="Miller A.Z."/>
            <person name="Laiz L."/>
            <person name="Saiz-Jimenez C."/>
        </authorList>
    </citation>
    <scope>NUCLEOTIDE SEQUENCE [LARGE SCALE GENOMIC DNA]</scope>
    <source>
        <strain evidence="2 3">JCM 19203</strain>
    </source>
</reference>
<comment type="caution">
    <text evidence="2">The sequence shown here is derived from an EMBL/GenBank/DDBJ whole genome shotgun (WGS) entry which is preliminary data.</text>
</comment>